<proteinExistence type="predicted"/>
<evidence type="ECO:0000313" key="1">
    <source>
        <dbReference type="EMBL" id="JAP89253.1"/>
    </source>
</evidence>
<reference evidence="1" key="1">
    <citation type="submission" date="2015-07" db="EMBL/GenBank/DDBJ databases">
        <title>Adaptation to a free-living lifestyle via gene acquisitions in the diplomonad Trepomonas sp. PC1.</title>
        <authorList>
            <person name="Xu F."/>
            <person name="Jerlstrom-Hultqvist J."/>
            <person name="Kolisko M."/>
            <person name="Simpson A.G.B."/>
            <person name="Roger A.J."/>
            <person name="Svard S.G."/>
            <person name="Andersson J.O."/>
        </authorList>
    </citation>
    <scope>NUCLEOTIDE SEQUENCE</scope>
    <source>
        <strain evidence="1">PC1</strain>
    </source>
</reference>
<feature type="non-terminal residue" evidence="1">
    <location>
        <position position="1"/>
    </location>
</feature>
<gene>
    <name evidence="1" type="ORF">TPC1_31252</name>
</gene>
<name>A0A146JX76_9EUKA</name>
<dbReference type="AlphaFoldDB" id="A0A146JX76"/>
<accession>A0A146JX76</accession>
<protein>
    <submittedName>
        <fullName evidence="1">Uncharacterized protein</fullName>
    </submittedName>
</protein>
<organism evidence="1">
    <name type="scientific">Trepomonas sp. PC1</name>
    <dbReference type="NCBI Taxonomy" id="1076344"/>
    <lineage>
        <taxon>Eukaryota</taxon>
        <taxon>Metamonada</taxon>
        <taxon>Diplomonadida</taxon>
        <taxon>Hexamitidae</taxon>
        <taxon>Hexamitinae</taxon>
        <taxon>Trepomonas</taxon>
    </lineage>
</organism>
<dbReference type="EMBL" id="GDID01007353">
    <property type="protein sequence ID" value="JAP89253.1"/>
    <property type="molecule type" value="Transcribed_RNA"/>
</dbReference>
<sequence>LKLFLSPSKTDFVEDESSSDFEFILSTRDELYKQDHERDFAHSVETYDWPKFLDCVRYNADFNYIQHNLDEILHQIQLLLKQNAFTNKCFWALMRLSVYTDLIEFLTDLLKNLKVVNLSTEDLHLLFLTLGNAIVGSQQKPKINMENIKRIKQIYLSLSEDLLVDLYCVRKLQKPILHFLMSINGVKLKMAGQFQSIFLINDDHLLQKLKFFVSVIQNGNFDESQFQIKNSQRFLQQSYKQNKLRYILNIFSMLKAQCSKKLLKDLTCNDRMDFMQNFTQFQNYKVQLQFLVTLKEMALQKEFIQVDFELFLRSVQEQVQILCQDVLWIYIYEEKVEITQQLISSLFKCAKVTDKLIEMLIDFDVRLKDEMEQFSWFQEWVERNE</sequence>